<reference evidence="6 7" key="1">
    <citation type="journal article" date="2012" name="J. Bacteriol.">
        <title>Genome of Bacillus macauensis ZFHKF-1, a Long-Chain-Forming Bacterium.</title>
        <authorList>
            <person name="Cai L."/>
            <person name="Zhang T."/>
        </authorList>
    </citation>
    <scope>NUCLEOTIDE SEQUENCE [LARGE SCALE GENOMIC DNA]</scope>
    <source>
        <strain evidence="6 7">ZFHKF-1</strain>
    </source>
</reference>
<feature type="repeat" description="TPR" evidence="3">
    <location>
        <begin position="294"/>
        <end position="327"/>
    </location>
</feature>
<dbReference type="OrthoDB" id="9816462at2"/>
<dbReference type="InterPro" id="IPR001623">
    <property type="entry name" value="DnaJ_domain"/>
</dbReference>
<evidence type="ECO:0000313" key="6">
    <source>
        <dbReference type="EMBL" id="EIT84853.1"/>
    </source>
</evidence>
<feature type="domain" description="J" evidence="5">
    <location>
        <begin position="3"/>
        <end position="54"/>
    </location>
</feature>
<dbReference type="Gene3D" id="1.25.40.10">
    <property type="entry name" value="Tetratricopeptide repeat domain"/>
    <property type="match status" value="1"/>
</dbReference>
<dbReference type="eggNOG" id="COG2214">
    <property type="taxonomic scope" value="Bacteria"/>
</dbReference>
<dbReference type="InterPro" id="IPR019734">
    <property type="entry name" value="TPR_rpt"/>
</dbReference>
<name>I8UDG6_9BACL</name>
<protein>
    <recommendedName>
        <fullName evidence="5">J domain-containing protein</fullName>
    </recommendedName>
</protein>
<evidence type="ECO:0000256" key="4">
    <source>
        <dbReference type="SAM" id="Phobius"/>
    </source>
</evidence>
<dbReference type="SMART" id="SM00028">
    <property type="entry name" value="TPR"/>
    <property type="match status" value="2"/>
</dbReference>
<keyword evidence="4" id="KW-0812">Transmembrane</keyword>
<dbReference type="SUPFAM" id="SSF48452">
    <property type="entry name" value="TPR-like"/>
    <property type="match status" value="1"/>
</dbReference>
<dbReference type="InterPro" id="IPR036869">
    <property type="entry name" value="J_dom_sf"/>
</dbReference>
<dbReference type="PROSITE" id="PS50076">
    <property type="entry name" value="DNAJ_2"/>
    <property type="match status" value="1"/>
</dbReference>
<keyword evidence="3" id="KW-0802">TPR repeat</keyword>
<dbReference type="PATRIC" id="fig|1196324.3.peg.2905"/>
<keyword evidence="4" id="KW-1133">Transmembrane helix</keyword>
<evidence type="ECO:0000256" key="3">
    <source>
        <dbReference type="PROSITE-ProRule" id="PRU00339"/>
    </source>
</evidence>
<gene>
    <name evidence="6" type="ORF">A374_14215</name>
</gene>
<accession>I8UDG6</accession>
<dbReference type="InterPro" id="IPR011990">
    <property type="entry name" value="TPR-like_helical_dom_sf"/>
</dbReference>
<dbReference type="Pfam" id="PF13181">
    <property type="entry name" value="TPR_8"/>
    <property type="match status" value="1"/>
</dbReference>
<dbReference type="Proteomes" id="UP000004080">
    <property type="component" value="Unassembled WGS sequence"/>
</dbReference>
<dbReference type="eggNOG" id="COG0457">
    <property type="taxonomic scope" value="Bacteria"/>
</dbReference>
<keyword evidence="1" id="KW-0235">DNA replication</keyword>
<evidence type="ECO:0000259" key="5">
    <source>
        <dbReference type="PROSITE" id="PS50076"/>
    </source>
</evidence>
<dbReference type="RefSeq" id="WP_007202921.1">
    <property type="nucleotide sequence ID" value="NZ_AKKV01000030.1"/>
</dbReference>
<sequence length="518" mass="61211">MRSTWAILGIEPTDDLVSVKKAYAKQLKLNHPEDHPEGYQRLREAYDYITSIIKKQNGTKRDTNYEPPLVRQQEILHEEFVEEHQPTQDLSALIEDVRIIEQDTIDQQIPIRLQEQLQNEQVTSQNVSVLIEDTQIENVLTFNEQLDVFIEAIATLYGDFQSRIRQDAWLTLLNDDVFWNLETKQLASEALFDFLLENRFIPKSIWRLLDQQLAWKELLEEEDYHFDEELLVYYERQIGLFPDLSYEDIASATNLDYDHFLSLREDAFDAFITSDFTSARKLAHEAMNLFANDRNTNRLLGHLYERQQMYEEAIYYFQKAIAVDPMELESKLSLLTLLLKTKRQPETQRTLIHDVIEKYNSHIAVNLLYAKWLHQQGDLEQARTTYKKVLAVDPFNSEATIELASIHQDILQSNEPSVSASLQREARKELFSRSKLHTFFALIYKQLSISTIFAYILALWGVVWLISLVMSFTEENMNISRYISQYILRPSFVMMIATFFSWRYIYRKWKEILFPLHQ</sequence>
<dbReference type="SUPFAM" id="SSF46565">
    <property type="entry name" value="Chaperone J-domain"/>
    <property type="match status" value="1"/>
</dbReference>
<evidence type="ECO:0000256" key="1">
    <source>
        <dbReference type="ARBA" id="ARBA00022705"/>
    </source>
</evidence>
<proteinExistence type="predicted"/>
<comment type="caution">
    <text evidence="6">The sequence shown here is derived from an EMBL/GenBank/DDBJ whole genome shotgun (WGS) entry which is preliminary data.</text>
</comment>
<dbReference type="EMBL" id="AKKV01000030">
    <property type="protein sequence ID" value="EIT84853.1"/>
    <property type="molecule type" value="Genomic_DNA"/>
</dbReference>
<evidence type="ECO:0000313" key="7">
    <source>
        <dbReference type="Proteomes" id="UP000004080"/>
    </source>
</evidence>
<dbReference type="STRING" id="1196324.A374_14215"/>
<dbReference type="PROSITE" id="PS50005">
    <property type="entry name" value="TPR"/>
    <property type="match status" value="1"/>
</dbReference>
<keyword evidence="2" id="KW-0346">Stress response</keyword>
<keyword evidence="4" id="KW-0472">Membrane</keyword>
<keyword evidence="7" id="KW-1185">Reference proteome</keyword>
<dbReference type="GO" id="GO:0006260">
    <property type="term" value="P:DNA replication"/>
    <property type="evidence" value="ECO:0007669"/>
    <property type="project" value="UniProtKB-KW"/>
</dbReference>
<evidence type="ECO:0000256" key="2">
    <source>
        <dbReference type="ARBA" id="ARBA00023016"/>
    </source>
</evidence>
<dbReference type="Pfam" id="PF00515">
    <property type="entry name" value="TPR_1"/>
    <property type="match status" value="1"/>
</dbReference>
<dbReference type="AlphaFoldDB" id="I8UDG6"/>
<organism evidence="6 7">
    <name type="scientific">Fictibacillus macauensis ZFHKF-1</name>
    <dbReference type="NCBI Taxonomy" id="1196324"/>
    <lineage>
        <taxon>Bacteria</taxon>
        <taxon>Bacillati</taxon>
        <taxon>Bacillota</taxon>
        <taxon>Bacilli</taxon>
        <taxon>Bacillales</taxon>
        <taxon>Fictibacillaceae</taxon>
        <taxon>Fictibacillus</taxon>
    </lineage>
</organism>
<feature type="transmembrane region" description="Helical" evidence="4">
    <location>
        <begin position="452"/>
        <end position="474"/>
    </location>
</feature>
<feature type="transmembrane region" description="Helical" evidence="4">
    <location>
        <begin position="486"/>
        <end position="506"/>
    </location>
</feature>